<dbReference type="Proteomes" id="UP000224563">
    <property type="component" value="Unassembled WGS sequence"/>
</dbReference>
<dbReference type="InterPro" id="IPR022267">
    <property type="entry name" value="Asp2"/>
</dbReference>
<reference evidence="1 2" key="1">
    <citation type="submission" date="2017-10" db="EMBL/GenBank/DDBJ databases">
        <title>Resolving the taxonomy of Roseburia spp., Eubacterium rectale and Agathobacter spp. through phylogenomic analysis.</title>
        <authorList>
            <person name="Sheridan P.O."/>
            <person name="Walker A.W."/>
            <person name="Duncan S.H."/>
            <person name="Scott K.P."/>
            <person name="Toole P.W.O."/>
            <person name="Luis P."/>
            <person name="Flint H.J."/>
        </authorList>
    </citation>
    <scope>NUCLEOTIDE SEQUENCE [LARGE SCALE GENOMIC DNA]</scope>
    <source>
        <strain evidence="1 2">JK623</strain>
    </source>
</reference>
<dbReference type="SUPFAM" id="SSF53474">
    <property type="entry name" value="alpha/beta-Hydrolases"/>
    <property type="match status" value="1"/>
</dbReference>
<dbReference type="EMBL" id="PDYG01000027">
    <property type="protein sequence ID" value="PHU37858.1"/>
    <property type="molecule type" value="Genomic_DNA"/>
</dbReference>
<name>A0A2G3E3L2_9FIRM</name>
<dbReference type="NCBIfam" id="TIGR03712">
    <property type="entry name" value="acc_sec_asp2"/>
    <property type="match status" value="1"/>
</dbReference>
<evidence type="ECO:0000313" key="1">
    <source>
        <dbReference type="EMBL" id="PHU37858.1"/>
    </source>
</evidence>
<evidence type="ECO:0000313" key="2">
    <source>
        <dbReference type="Proteomes" id="UP000224563"/>
    </source>
</evidence>
<accession>A0A2G3E3L2</accession>
<gene>
    <name evidence="1" type="primary">asp2</name>
    <name evidence="1" type="ORF">CSX02_05795</name>
</gene>
<comment type="caution">
    <text evidence="1">The sequence shown here is derived from an EMBL/GenBank/DDBJ whole genome shotgun (WGS) entry which is preliminary data.</text>
</comment>
<dbReference type="RefSeq" id="WP_099385975.1">
    <property type="nucleotide sequence ID" value="NZ_JANSWH010000045.1"/>
</dbReference>
<dbReference type="InterPro" id="IPR029058">
    <property type="entry name" value="AB_hydrolase_fold"/>
</dbReference>
<reference evidence="1 2" key="2">
    <citation type="submission" date="2017-10" db="EMBL/GenBank/DDBJ databases">
        <authorList>
            <person name="Banno H."/>
            <person name="Chua N.-H."/>
        </authorList>
    </citation>
    <scope>NUCLEOTIDE SEQUENCE [LARGE SCALE GENOMIC DNA]</scope>
    <source>
        <strain evidence="1 2">JK623</strain>
    </source>
</reference>
<protein>
    <submittedName>
        <fullName evidence="1">Accessory Sec system protein Asp2</fullName>
    </submittedName>
</protein>
<dbReference type="GO" id="GO:0015031">
    <property type="term" value="P:protein transport"/>
    <property type="evidence" value="ECO:0007669"/>
    <property type="project" value="InterPro"/>
</dbReference>
<sequence length="499" mass="58306">MNNINILLLGDEDWNDIYEIPEHVQVDYFSDVIEPIPIIYDLVILDRDISLAEYKNLVNCTRAYCLYATENVRMKNNTQKYYERKIGKRLYTGDVNAFMAETVNDYFPNPYGERMHPDYLTVNQMFEGEVEFNGNFDLRLKGDFGDDYTQILYWKNNLPIFEGQTLDLFLEHLKTENVKVKLRVIQFYNGSVGDVQQIWEYSDEELDEVIHVENHMAQGPIFVSVLAKGEGELRFISLHTRHSRHDIGFFLPGGDRTITSMKEEMFYYFDPGDLKPPLAVYFSGYRKQEGFEGYYMMRGLGCPFLLVTDPRLEGGAFYLGDKEFEDSIVRTIRGYMRRLQFQSNQLIFSGASMGTFGSLYYGCDLQPHALILGKPLANLGNVAKNERIGRVGIFPTSLDLLLKNYQGLGEEQIEQFNERFWEKFRKANWTHSKFIISYLYEDDYDKDAYPDILSNMRSEGVQIYGKGTHGRHNDNTQEVMNWFKGQYRKVLREDFGRKI</sequence>
<dbReference type="Pfam" id="PF16929">
    <property type="entry name" value="Asp2"/>
    <property type="match status" value="1"/>
</dbReference>
<proteinExistence type="predicted"/>
<dbReference type="AlphaFoldDB" id="A0A2G3E3L2"/>
<keyword evidence="2" id="KW-1185">Reference proteome</keyword>
<organism evidence="1 2">
    <name type="scientific">Agathobacter ruminis</name>
    <dbReference type="NCBI Taxonomy" id="1712665"/>
    <lineage>
        <taxon>Bacteria</taxon>
        <taxon>Bacillati</taxon>
        <taxon>Bacillota</taxon>
        <taxon>Clostridia</taxon>
        <taxon>Lachnospirales</taxon>
        <taxon>Lachnospiraceae</taxon>
        <taxon>Agathobacter</taxon>
    </lineage>
</organism>